<dbReference type="Gene3D" id="1.20.120.1190">
    <property type="match status" value="1"/>
</dbReference>
<dbReference type="PhylomeDB" id="A0A0G4FKC0"/>
<keyword evidence="3" id="KW-0547">Nucleotide-binding</keyword>
<dbReference type="GO" id="GO:0005525">
    <property type="term" value="F:GTP binding"/>
    <property type="evidence" value="ECO:0007669"/>
    <property type="project" value="UniProtKB-KW"/>
</dbReference>
<feature type="compositionally biased region" description="Basic and acidic residues" evidence="6">
    <location>
        <begin position="629"/>
        <end position="645"/>
    </location>
</feature>
<dbReference type="Pfam" id="PF17835">
    <property type="entry name" value="NOG1_N"/>
    <property type="match status" value="1"/>
</dbReference>
<feature type="region of interest" description="Disordered" evidence="6">
    <location>
        <begin position="539"/>
        <end position="705"/>
    </location>
</feature>
<dbReference type="Gene3D" id="3.40.50.300">
    <property type="entry name" value="P-loop containing nucleotide triphosphate hydrolases"/>
    <property type="match status" value="1"/>
</dbReference>
<dbReference type="InterPro" id="IPR027417">
    <property type="entry name" value="P-loop_NTPase"/>
</dbReference>
<dbReference type="PANTHER" id="PTHR45759">
    <property type="entry name" value="NUCLEOLAR GTP-BINDING PROTEIN 1"/>
    <property type="match status" value="1"/>
</dbReference>
<comment type="subcellular location">
    <subcellularLocation>
        <location evidence="1">Nucleus</location>
        <location evidence="1">Nucleolus</location>
    </subcellularLocation>
</comment>
<name>A0A0G4FKC0_9ALVE</name>
<evidence type="ECO:0000313" key="8">
    <source>
        <dbReference type="EMBL" id="CEM13824.1"/>
    </source>
</evidence>
<protein>
    <recommendedName>
        <fullName evidence="7">OBG-type G domain-containing protein</fullName>
    </recommendedName>
</protein>
<evidence type="ECO:0000256" key="5">
    <source>
        <dbReference type="ARBA" id="ARBA00023242"/>
    </source>
</evidence>
<dbReference type="PROSITE" id="PS51710">
    <property type="entry name" value="G_OBG"/>
    <property type="match status" value="1"/>
</dbReference>
<dbReference type="GO" id="GO:0005730">
    <property type="term" value="C:nucleolus"/>
    <property type="evidence" value="ECO:0007669"/>
    <property type="project" value="UniProtKB-SubCell"/>
</dbReference>
<dbReference type="Pfam" id="PF06858">
    <property type="entry name" value="NOG1"/>
    <property type="match status" value="1"/>
</dbReference>
<dbReference type="InterPro" id="IPR041623">
    <property type="entry name" value="NOG1_N"/>
</dbReference>
<sequence>MTTQLYNFKEITVVPNAKELIDIILSKTQRKTPTVVHPNYQISRIRTFYMQKVKFCQQSYHEKLSDILKEFPRLDDIHPFYADLCNVLYDRDHYKLALGQVAAVRNIIDNIAKDYVRLLKYADSAYKCKMLKRAGLGRMCTAVKKLQASLTYLEEVRQHLSRLPSINPSTRTLILSGYPNVGKSSFMNQVTNAGVQVEPYAFTTKSLFVGHFDYQYSRWQVIDTPGILDRPLDQRNRIEMSAITALAHIQASILYFIDVSEQCGWNIQAQVALFHSIKPLFKNKPVMVVCNKIDVKPIESLSEEDKMAIESMREGGDGVEFLATSCLKSEGVDQAKNRACDLLLKKRVEKKIETNKVGAIESRLHIAIPKNVRAGRQAFIPESVLQQRAVAPSGQLPEREWKTEKELQEEAGGAGVYNVDLNKRFLLENEEWRYDNVPEIFEGKNIADFIDPDINLKIRELEKEEATLLQEADNMDWDDVEWKETQRILDEIHGKIRLHRMEKGDKPKGHTARVARKKGATASEVEAHLGRFGYETEGVTARAARRRAPLSRAQPQGDAQMGTDESEPVLGKRKRGRDEDEDMTGGEAGAGPAGAAFGPVDVDMQDVWRNPKRARSDAISNKEQAAGLDPKKSQDKNPHKGRGVDRVNLGLAKEKDKKKALKGKLRTDKKLKQTRKKGEADRFIGNKMPKHLYSGKRGIGKTDWR</sequence>
<accession>A0A0G4FKC0</accession>
<evidence type="ECO:0000256" key="1">
    <source>
        <dbReference type="ARBA" id="ARBA00004604"/>
    </source>
</evidence>
<organism evidence="8">
    <name type="scientific">Chromera velia CCMP2878</name>
    <dbReference type="NCBI Taxonomy" id="1169474"/>
    <lineage>
        <taxon>Eukaryota</taxon>
        <taxon>Sar</taxon>
        <taxon>Alveolata</taxon>
        <taxon>Colpodellida</taxon>
        <taxon>Chromeraceae</taxon>
        <taxon>Chromera</taxon>
    </lineage>
</organism>
<keyword evidence="5" id="KW-0539">Nucleus</keyword>
<dbReference type="SUPFAM" id="SSF52540">
    <property type="entry name" value="P-loop containing nucleoside triphosphate hydrolases"/>
    <property type="match status" value="1"/>
</dbReference>
<keyword evidence="4" id="KW-0342">GTP-binding</keyword>
<dbReference type="InterPro" id="IPR010674">
    <property type="entry name" value="NOG1_Rossman_fold_dom"/>
</dbReference>
<dbReference type="CDD" id="cd01897">
    <property type="entry name" value="NOG"/>
    <property type="match status" value="1"/>
</dbReference>
<evidence type="ECO:0000256" key="2">
    <source>
        <dbReference type="ARBA" id="ARBA00022517"/>
    </source>
</evidence>
<dbReference type="InterPro" id="IPR031167">
    <property type="entry name" value="G_OBG"/>
</dbReference>
<evidence type="ECO:0000256" key="6">
    <source>
        <dbReference type="SAM" id="MobiDB-lite"/>
    </source>
</evidence>
<keyword evidence="2" id="KW-0690">Ribosome biogenesis</keyword>
<dbReference type="InterPro" id="IPR024926">
    <property type="entry name" value="NOG1"/>
</dbReference>
<evidence type="ECO:0000259" key="7">
    <source>
        <dbReference type="PROSITE" id="PS51710"/>
    </source>
</evidence>
<dbReference type="AlphaFoldDB" id="A0A0G4FKC0"/>
<dbReference type="GO" id="GO:0042254">
    <property type="term" value="P:ribosome biogenesis"/>
    <property type="evidence" value="ECO:0007669"/>
    <property type="project" value="UniProtKB-KW"/>
</dbReference>
<proteinExistence type="predicted"/>
<dbReference type="PIRSF" id="PIRSF038919">
    <property type="entry name" value="NOG1"/>
    <property type="match status" value="1"/>
</dbReference>
<feature type="compositionally biased region" description="Basic and acidic residues" evidence="6">
    <location>
        <begin position="665"/>
        <end position="684"/>
    </location>
</feature>
<dbReference type="Pfam" id="PF08155">
    <property type="entry name" value="NOGCT"/>
    <property type="match status" value="1"/>
</dbReference>
<feature type="domain" description="OBG-type G" evidence="7">
    <location>
        <begin position="171"/>
        <end position="344"/>
    </location>
</feature>
<dbReference type="EMBL" id="CDMZ01000414">
    <property type="protein sequence ID" value="CEM13824.1"/>
    <property type="molecule type" value="Genomic_DNA"/>
</dbReference>
<dbReference type="InterPro" id="IPR012973">
    <property type="entry name" value="NOG_C"/>
</dbReference>
<dbReference type="PRINTS" id="PR00326">
    <property type="entry name" value="GTP1OBG"/>
</dbReference>
<dbReference type="InterPro" id="IPR006073">
    <property type="entry name" value="GTP-bd"/>
</dbReference>
<dbReference type="FunFam" id="1.20.120.1190:FF:000001">
    <property type="entry name" value="Nucleolar GTP-binding protein 1"/>
    <property type="match status" value="1"/>
</dbReference>
<gene>
    <name evidence="8" type="ORF">Cvel_17326</name>
</gene>
<dbReference type="VEuPathDB" id="CryptoDB:Cvel_17326"/>
<evidence type="ECO:0000256" key="4">
    <source>
        <dbReference type="ARBA" id="ARBA00023134"/>
    </source>
</evidence>
<reference evidence="8" key="1">
    <citation type="submission" date="2014-11" db="EMBL/GenBank/DDBJ databases">
        <authorList>
            <person name="Otto D Thomas"/>
            <person name="Naeem Raeece"/>
        </authorList>
    </citation>
    <scope>NUCLEOTIDE SEQUENCE</scope>
</reference>
<evidence type="ECO:0000256" key="3">
    <source>
        <dbReference type="ARBA" id="ARBA00022741"/>
    </source>
</evidence>